<dbReference type="AlphaFoldDB" id="A0A6M9Q014"/>
<name>A0A6M9Q014_9BURK</name>
<dbReference type="PANTHER" id="PTHR42928:SF5">
    <property type="entry name" value="BLR1237 PROTEIN"/>
    <property type="match status" value="1"/>
</dbReference>
<dbReference type="InterPro" id="IPR042100">
    <property type="entry name" value="Bug_dom1"/>
</dbReference>
<dbReference type="Proteomes" id="UP000503312">
    <property type="component" value="Chromosome"/>
</dbReference>
<dbReference type="KEGG" id="ptrp:DCO17_06780"/>
<evidence type="ECO:0000313" key="2">
    <source>
        <dbReference type="EMBL" id="QKM64958.1"/>
    </source>
</evidence>
<evidence type="ECO:0000256" key="1">
    <source>
        <dbReference type="ARBA" id="ARBA00006987"/>
    </source>
</evidence>
<proteinExistence type="inferred from homology"/>
<gene>
    <name evidence="2" type="ORF">DCO17_06780</name>
</gene>
<dbReference type="SUPFAM" id="SSF53850">
    <property type="entry name" value="Periplasmic binding protein-like II"/>
    <property type="match status" value="1"/>
</dbReference>
<dbReference type="InterPro" id="IPR005064">
    <property type="entry name" value="BUG"/>
</dbReference>
<comment type="similarity">
    <text evidence="1">Belongs to the UPF0065 (bug) family.</text>
</comment>
<dbReference type="PIRSF" id="PIRSF017082">
    <property type="entry name" value="YflP"/>
    <property type="match status" value="1"/>
</dbReference>
<evidence type="ECO:0000313" key="3">
    <source>
        <dbReference type="Proteomes" id="UP000503312"/>
    </source>
</evidence>
<dbReference type="CDD" id="cd07012">
    <property type="entry name" value="PBP2_Bug_TTT"/>
    <property type="match status" value="1"/>
</dbReference>
<dbReference type="Gene3D" id="3.40.190.10">
    <property type="entry name" value="Periplasmic binding protein-like II"/>
    <property type="match status" value="1"/>
</dbReference>
<dbReference type="PANTHER" id="PTHR42928">
    <property type="entry name" value="TRICARBOXYLATE-BINDING PROTEIN"/>
    <property type="match status" value="1"/>
</dbReference>
<accession>A0A6M9Q014</accession>
<organism evidence="2 3">
    <name type="scientific">Polynucleobacter tropicus</name>
    <dbReference type="NCBI Taxonomy" id="1743174"/>
    <lineage>
        <taxon>Bacteria</taxon>
        <taxon>Pseudomonadati</taxon>
        <taxon>Pseudomonadota</taxon>
        <taxon>Betaproteobacteria</taxon>
        <taxon>Burkholderiales</taxon>
        <taxon>Burkholderiaceae</taxon>
        <taxon>Polynucleobacter</taxon>
    </lineage>
</organism>
<keyword evidence="3" id="KW-1185">Reference proteome</keyword>
<reference evidence="2 3" key="1">
    <citation type="submission" date="2018-04" db="EMBL/GenBank/DDBJ databases">
        <title>Polynucleobacter sp. UH21B genome.</title>
        <authorList>
            <person name="Hahn M.W."/>
        </authorList>
    </citation>
    <scope>NUCLEOTIDE SEQUENCE [LARGE SCALE GENOMIC DNA]</scope>
    <source>
        <strain evidence="2 3">MWH-UH21B</strain>
    </source>
</reference>
<dbReference type="EMBL" id="CP028942">
    <property type="protein sequence ID" value="QKM64958.1"/>
    <property type="molecule type" value="Genomic_DNA"/>
</dbReference>
<dbReference type="Pfam" id="PF03401">
    <property type="entry name" value="TctC"/>
    <property type="match status" value="1"/>
</dbReference>
<dbReference type="Gene3D" id="3.40.190.150">
    <property type="entry name" value="Bordetella uptake gene, domain 1"/>
    <property type="match status" value="1"/>
</dbReference>
<protein>
    <submittedName>
        <fullName evidence="2">ABC transporter substrate-binding protein</fullName>
    </submittedName>
</protein>
<sequence length="311" mass="32807">MFVLAANAFAQSAGNYPDKPIKIIVSFTAGGTTDILAREVANQMSIRWKVPVVVENKPGAAGNLGTEVVGRAAPDGYTLLANSIGPISINPTLFGNLAVNPQKALAPVALLGDVPNILVVPSSLGIKNWKEFLAYAKSHSGNLNYGSTGIGTTAHLISFLFAQKTGLDATHIPYKGAEATRDLVAGRLQFMFATAPSVVPLIKAGQLNAIAVSSKKRISAMPDLPTLNELGVDIATGAWFGLFAPEGTNPAIIKKLNETVVSILEEPAIKQKLLGLGADPIPMNVQEFTKFVRNDYLLWVPVVKASGAKPE</sequence>